<evidence type="ECO:0000313" key="1">
    <source>
        <dbReference type="EMBL" id="BBM45118.1"/>
    </source>
</evidence>
<dbReference type="RefSeq" id="WP_155282720.1">
    <property type="nucleotide sequence ID" value="NZ_AP019831.1"/>
</dbReference>
<dbReference type="EMBL" id="AP019831">
    <property type="protein sequence ID" value="BBM45118.1"/>
    <property type="molecule type" value="Genomic_DNA"/>
</dbReference>
<name>A0A510K0F2_9FUSO</name>
<organism evidence="1 2">
    <name type="scientific">Leptotrichia trevisanii</name>
    <dbReference type="NCBI Taxonomy" id="109328"/>
    <lineage>
        <taxon>Bacteria</taxon>
        <taxon>Fusobacteriati</taxon>
        <taxon>Fusobacteriota</taxon>
        <taxon>Fusobacteriia</taxon>
        <taxon>Fusobacteriales</taxon>
        <taxon>Leptotrichiaceae</taxon>
        <taxon>Leptotrichia</taxon>
    </lineage>
</organism>
<gene>
    <name evidence="1" type="ORF">JMUB3870_1236</name>
</gene>
<evidence type="ECO:0000313" key="2">
    <source>
        <dbReference type="Proteomes" id="UP000422644"/>
    </source>
</evidence>
<proteinExistence type="predicted"/>
<dbReference type="Proteomes" id="UP000422644">
    <property type="component" value="Chromosome"/>
</dbReference>
<sequence length="166" mass="20567">MTLNEFNNTEIKNEILKYFGKSEYNIVYINYEKEFGIKIIKEGKDLFEKNYDRKLKIEDFDDFYKIYIFNEEEMATIYKFSNKNYRISTIKYEYDDKKNILNYDILKEREIYLELELDKNDPERTEEITKRKFKIKIQIITEKTENDDNDEENFKKETMKYVEFID</sequence>
<dbReference type="AlphaFoldDB" id="A0A510K0F2"/>
<protein>
    <submittedName>
        <fullName evidence="1">Uncharacterized protein</fullName>
    </submittedName>
</protein>
<reference evidence="1 2" key="1">
    <citation type="submission" date="2019-07" db="EMBL/GenBank/DDBJ databases">
        <title>Complete Genome Sequence of Leptotrichia trevisanii Strain JMUB3870.</title>
        <authorList>
            <person name="Watanabe S."/>
            <person name="Cui L."/>
        </authorList>
    </citation>
    <scope>NUCLEOTIDE SEQUENCE [LARGE SCALE GENOMIC DNA]</scope>
    <source>
        <strain evidence="1 2">JMUB3870</strain>
    </source>
</reference>
<keyword evidence="2" id="KW-1185">Reference proteome</keyword>
<accession>A0A510K0F2</accession>